<dbReference type="InterPro" id="IPR043739">
    <property type="entry name" value="DUF5684"/>
</dbReference>
<evidence type="ECO:0000313" key="4">
    <source>
        <dbReference type="Proteomes" id="UP000032503"/>
    </source>
</evidence>
<dbReference type="Proteomes" id="UP000032503">
    <property type="component" value="Unassembled WGS sequence"/>
</dbReference>
<reference evidence="3" key="4">
    <citation type="submission" date="2017-02" db="EMBL/GenBank/DDBJ databases">
        <authorList>
            <person name="Peterson S.W."/>
        </authorList>
    </citation>
    <scope>NUCLEOTIDE SEQUENCE [LARGE SCALE GENOMIC DNA]</scope>
    <source>
        <strain evidence="3">VKM Ac-2052</strain>
    </source>
</reference>
<evidence type="ECO:0000256" key="1">
    <source>
        <dbReference type="SAM" id="Phobius"/>
    </source>
</evidence>
<feature type="transmembrane region" description="Helical" evidence="1">
    <location>
        <begin position="91"/>
        <end position="109"/>
    </location>
</feature>
<protein>
    <recommendedName>
        <fullName evidence="6">Signal peptidase I</fullName>
    </recommendedName>
</protein>
<organism evidence="3 5">
    <name type="scientific">Agreia bicolorata</name>
    <dbReference type="NCBI Taxonomy" id="110935"/>
    <lineage>
        <taxon>Bacteria</taxon>
        <taxon>Bacillati</taxon>
        <taxon>Actinomycetota</taxon>
        <taxon>Actinomycetes</taxon>
        <taxon>Micrococcales</taxon>
        <taxon>Microbacteriaceae</taxon>
        <taxon>Agreia</taxon>
    </lineage>
</organism>
<reference evidence="2" key="2">
    <citation type="submission" date="2015-02" db="EMBL/GenBank/DDBJ databases">
        <authorList>
            <person name="Vasilyev I.Y."/>
            <person name="Siniagina M.N."/>
            <person name="Malanin S.Y."/>
            <person name="Boulygina E.A."/>
            <person name="Grygoryeva T.V."/>
            <person name="Yarullina D.R."/>
            <person name="Ilinskaya O.N."/>
        </authorList>
    </citation>
    <scope>NUCLEOTIDE SEQUENCE</scope>
    <source>
        <strain evidence="2">VKM Ac-1804</strain>
    </source>
</reference>
<proteinExistence type="predicted"/>
<reference evidence="2 4" key="1">
    <citation type="journal article" date="2001" name="Int. J. Syst. Evol. Microbiol.">
        <title>Agreia bicolorata gen. nov., sp. nov., to accommodate actinobacteria isolated from narrow reed grass infected by the nematode Heteroanguina graminophila.</title>
        <authorList>
            <person name="Evtushenko L.I."/>
            <person name="Dorofeeva L.V."/>
            <person name="Dobrovolskaya T.G."/>
            <person name="Streshinskaya G.M."/>
            <person name="Subbotin S.A."/>
            <person name="Tiedje J.M."/>
        </authorList>
    </citation>
    <scope>NUCLEOTIDE SEQUENCE [LARGE SCALE GENOMIC DNA]</scope>
    <source>
        <strain evidence="2 4">VKM Ac-1804</strain>
    </source>
</reference>
<name>A0A1T4XL43_9MICO</name>
<evidence type="ECO:0008006" key="6">
    <source>
        <dbReference type="Google" id="ProtNLM"/>
    </source>
</evidence>
<dbReference type="AlphaFoldDB" id="A0A1T4XL43"/>
<dbReference type="Proteomes" id="UP000189735">
    <property type="component" value="Unassembled WGS sequence"/>
</dbReference>
<gene>
    <name evidence="3" type="ORF">SAMN06295879_1296</name>
    <name evidence="2" type="ORF">TZ00_05500</name>
</gene>
<evidence type="ECO:0000313" key="5">
    <source>
        <dbReference type="Proteomes" id="UP000189735"/>
    </source>
</evidence>
<sequence>MEYSYEYQADPVTTTLSIVLAVIAIAGLWATFIKADRHGWAAIIPIYNIYTLVKVAGRPGWWTILFFIPIVNIVIHIIVALDVAKRFGKSGVFGFFLLFLLGFIGYPIIGFGKAQYNGAQAA</sequence>
<accession>A0A1T4XL43</accession>
<dbReference type="EMBL" id="JYFC01000002">
    <property type="protein sequence ID" value="KJC65033.1"/>
    <property type="molecule type" value="Genomic_DNA"/>
</dbReference>
<keyword evidence="1" id="KW-0812">Transmembrane</keyword>
<evidence type="ECO:0000313" key="2">
    <source>
        <dbReference type="EMBL" id="KJC65033.1"/>
    </source>
</evidence>
<feature type="transmembrane region" description="Helical" evidence="1">
    <location>
        <begin position="12"/>
        <end position="32"/>
    </location>
</feature>
<evidence type="ECO:0000313" key="3">
    <source>
        <dbReference type="EMBL" id="SKA90282.1"/>
    </source>
</evidence>
<dbReference type="RefSeq" id="WP_044439859.1">
    <property type="nucleotide sequence ID" value="NZ_FUYG01000003.1"/>
</dbReference>
<keyword evidence="1" id="KW-1133">Transmembrane helix</keyword>
<keyword evidence="4" id="KW-1185">Reference proteome</keyword>
<reference evidence="5" key="3">
    <citation type="submission" date="2017-02" db="EMBL/GenBank/DDBJ databases">
        <authorList>
            <person name="Varghese N."/>
            <person name="Submissions S."/>
        </authorList>
    </citation>
    <scope>NUCLEOTIDE SEQUENCE [LARGE SCALE GENOMIC DNA]</scope>
    <source>
        <strain evidence="5">VKM Ac-2052</strain>
    </source>
</reference>
<keyword evidence="1" id="KW-0472">Membrane</keyword>
<feature type="transmembrane region" description="Helical" evidence="1">
    <location>
        <begin position="62"/>
        <end position="84"/>
    </location>
</feature>
<feature type="transmembrane region" description="Helical" evidence="1">
    <location>
        <begin position="39"/>
        <end position="56"/>
    </location>
</feature>
<dbReference type="EMBL" id="FUYG01000003">
    <property type="protein sequence ID" value="SKA90282.1"/>
    <property type="molecule type" value="Genomic_DNA"/>
</dbReference>
<dbReference type="Pfam" id="PF18936">
    <property type="entry name" value="DUF5684"/>
    <property type="match status" value="1"/>
</dbReference>